<sequence length="191" mass="21700">MKLLRVIARFFLDIIETVVVALAIFILIYLFVVQPHQVNGNSMWPSFLDGEYLLTDKFSYRFREPMRGDVIIFLAPSGARCPQQLQCDFVKRIIALPHETVSLKEGGVYVNNTLLHETYLPSDPAFETDSPTGNPTSVELKDDQYFVMGDNRGHSSDSRAWGSVPRDNIVGKAWLRYWPPQRVGFIAVAAY</sequence>
<keyword evidence="6" id="KW-0645">Protease</keyword>
<gene>
    <name evidence="8" type="ORF">A3A65_02605</name>
</gene>
<evidence type="ECO:0000313" key="9">
    <source>
        <dbReference type="Proteomes" id="UP000176723"/>
    </source>
</evidence>
<dbReference type="Gene3D" id="2.10.109.10">
    <property type="entry name" value="Umud Fragment, subunit A"/>
    <property type="match status" value="1"/>
</dbReference>
<comment type="similarity">
    <text evidence="2 6">Belongs to the peptidase S26 family.</text>
</comment>
<comment type="caution">
    <text evidence="8">The sequence shown here is derived from an EMBL/GenBank/DDBJ whole genome shotgun (WGS) entry which is preliminary data.</text>
</comment>
<reference evidence="8 9" key="1">
    <citation type="journal article" date="2016" name="Nat. Commun.">
        <title>Thousands of microbial genomes shed light on interconnected biogeochemical processes in an aquifer system.</title>
        <authorList>
            <person name="Anantharaman K."/>
            <person name="Brown C.T."/>
            <person name="Hug L.A."/>
            <person name="Sharon I."/>
            <person name="Castelle C.J."/>
            <person name="Probst A.J."/>
            <person name="Thomas B.C."/>
            <person name="Singh A."/>
            <person name="Wilkins M.J."/>
            <person name="Karaoz U."/>
            <person name="Brodie E.L."/>
            <person name="Williams K.H."/>
            <person name="Hubbard S.S."/>
            <person name="Banfield J.F."/>
        </authorList>
    </citation>
    <scope>NUCLEOTIDE SEQUENCE [LARGE SCALE GENOMIC DNA]</scope>
</reference>
<dbReference type="GO" id="GO:0016020">
    <property type="term" value="C:membrane"/>
    <property type="evidence" value="ECO:0007669"/>
    <property type="project" value="UniProtKB-SubCell"/>
</dbReference>
<evidence type="ECO:0000256" key="3">
    <source>
        <dbReference type="ARBA" id="ARBA00013208"/>
    </source>
</evidence>
<dbReference type="InterPro" id="IPR019533">
    <property type="entry name" value="Peptidase_S26"/>
</dbReference>
<comment type="subcellular location">
    <subcellularLocation>
        <location evidence="6">Membrane</location>
        <topology evidence="6">Single-pass type II membrane protein</topology>
    </subcellularLocation>
</comment>
<evidence type="ECO:0000256" key="6">
    <source>
        <dbReference type="RuleBase" id="RU362042"/>
    </source>
</evidence>
<dbReference type="EMBL" id="MHCL01000022">
    <property type="protein sequence ID" value="OGY20825.1"/>
    <property type="molecule type" value="Genomic_DNA"/>
</dbReference>
<dbReference type="SUPFAM" id="SSF51306">
    <property type="entry name" value="LexA/Signal peptidase"/>
    <property type="match status" value="1"/>
</dbReference>
<dbReference type="PROSITE" id="PS00761">
    <property type="entry name" value="SPASE_I_3"/>
    <property type="match status" value="1"/>
</dbReference>
<feature type="domain" description="Peptidase S26" evidence="7">
    <location>
        <begin position="13"/>
        <end position="178"/>
    </location>
</feature>
<dbReference type="AlphaFoldDB" id="A0A1G1VZI8"/>
<feature type="active site" evidence="5">
    <location>
        <position position="91"/>
    </location>
</feature>
<dbReference type="EC" id="3.4.21.89" evidence="3 6"/>
<organism evidence="8 9">
    <name type="scientific">Candidatus Chisholmbacteria bacterium RIFCSPLOWO2_01_FULL_49_14</name>
    <dbReference type="NCBI Taxonomy" id="1797593"/>
    <lineage>
        <taxon>Bacteria</taxon>
        <taxon>Candidatus Chisholmiibacteriota</taxon>
    </lineage>
</organism>
<dbReference type="STRING" id="1797593.A3A65_02605"/>
<dbReference type="Proteomes" id="UP000176723">
    <property type="component" value="Unassembled WGS sequence"/>
</dbReference>
<dbReference type="CDD" id="cd06530">
    <property type="entry name" value="S26_SPase_I"/>
    <property type="match status" value="1"/>
</dbReference>
<accession>A0A1G1VZI8</accession>
<keyword evidence="6" id="KW-1133">Transmembrane helix</keyword>
<dbReference type="PRINTS" id="PR00727">
    <property type="entry name" value="LEADERPTASE"/>
</dbReference>
<comment type="catalytic activity">
    <reaction evidence="1 6">
        <text>Cleavage of hydrophobic, N-terminal signal or leader sequences from secreted and periplasmic proteins.</text>
        <dbReference type="EC" id="3.4.21.89"/>
    </reaction>
</comment>
<evidence type="ECO:0000256" key="2">
    <source>
        <dbReference type="ARBA" id="ARBA00009370"/>
    </source>
</evidence>
<evidence type="ECO:0000259" key="7">
    <source>
        <dbReference type="Pfam" id="PF10502"/>
    </source>
</evidence>
<evidence type="ECO:0000256" key="1">
    <source>
        <dbReference type="ARBA" id="ARBA00000677"/>
    </source>
</evidence>
<dbReference type="GO" id="GO:0004252">
    <property type="term" value="F:serine-type endopeptidase activity"/>
    <property type="evidence" value="ECO:0007669"/>
    <property type="project" value="InterPro"/>
</dbReference>
<evidence type="ECO:0000256" key="4">
    <source>
        <dbReference type="ARBA" id="ARBA00022801"/>
    </source>
</evidence>
<proteinExistence type="inferred from homology"/>
<feature type="active site" evidence="5">
    <location>
        <position position="42"/>
    </location>
</feature>
<keyword evidence="4 6" id="KW-0378">Hydrolase</keyword>
<name>A0A1G1VZI8_9BACT</name>
<dbReference type="InterPro" id="IPR019758">
    <property type="entry name" value="Pept_S26A_signal_pept_1_CS"/>
</dbReference>
<dbReference type="NCBIfam" id="TIGR02227">
    <property type="entry name" value="sigpep_I_bact"/>
    <property type="match status" value="1"/>
</dbReference>
<evidence type="ECO:0000256" key="5">
    <source>
        <dbReference type="PIRSR" id="PIRSR600223-1"/>
    </source>
</evidence>
<dbReference type="GO" id="GO:0006465">
    <property type="term" value="P:signal peptide processing"/>
    <property type="evidence" value="ECO:0007669"/>
    <property type="project" value="InterPro"/>
</dbReference>
<dbReference type="InterPro" id="IPR036286">
    <property type="entry name" value="LexA/Signal_pep-like_sf"/>
</dbReference>
<dbReference type="PANTHER" id="PTHR43390">
    <property type="entry name" value="SIGNAL PEPTIDASE I"/>
    <property type="match status" value="1"/>
</dbReference>
<protein>
    <recommendedName>
        <fullName evidence="3 6">Signal peptidase I</fullName>
        <ecNumber evidence="3 6">3.4.21.89</ecNumber>
    </recommendedName>
</protein>
<dbReference type="Pfam" id="PF10502">
    <property type="entry name" value="Peptidase_S26"/>
    <property type="match status" value="1"/>
</dbReference>
<keyword evidence="6" id="KW-0812">Transmembrane</keyword>
<evidence type="ECO:0000313" key="8">
    <source>
        <dbReference type="EMBL" id="OGY20825.1"/>
    </source>
</evidence>
<keyword evidence="6" id="KW-0472">Membrane</keyword>
<feature type="transmembrane region" description="Helical" evidence="6">
    <location>
        <begin position="12"/>
        <end position="32"/>
    </location>
</feature>
<dbReference type="InterPro" id="IPR000223">
    <property type="entry name" value="Pept_S26A_signal_pept_1"/>
</dbReference>
<dbReference type="GO" id="GO:0009003">
    <property type="term" value="F:signal peptidase activity"/>
    <property type="evidence" value="ECO:0007669"/>
    <property type="project" value="UniProtKB-EC"/>
</dbReference>
<dbReference type="PANTHER" id="PTHR43390:SF1">
    <property type="entry name" value="CHLOROPLAST PROCESSING PEPTIDASE"/>
    <property type="match status" value="1"/>
</dbReference>